<keyword evidence="1" id="KW-0548">Nucleotidyltransferase</keyword>
<dbReference type="AlphaFoldDB" id="A0A7S3TPE4"/>
<name>A0A7S3TPE4_EMIHU</name>
<comment type="similarity">
    <text evidence="1">Belongs to the RdRP family.</text>
</comment>
<evidence type="ECO:0000259" key="2">
    <source>
        <dbReference type="Pfam" id="PF05183"/>
    </source>
</evidence>
<keyword evidence="1" id="KW-0808">Transferase</keyword>
<dbReference type="GO" id="GO:0003968">
    <property type="term" value="F:RNA-directed RNA polymerase activity"/>
    <property type="evidence" value="ECO:0007669"/>
    <property type="project" value="UniProtKB-KW"/>
</dbReference>
<dbReference type="Pfam" id="PF05183">
    <property type="entry name" value="RdRP"/>
    <property type="match status" value="1"/>
</dbReference>
<comment type="catalytic activity">
    <reaction evidence="1">
        <text>RNA(n) + a ribonucleoside 5'-triphosphate = RNA(n+1) + diphosphate</text>
        <dbReference type="Rhea" id="RHEA:21248"/>
        <dbReference type="Rhea" id="RHEA-COMP:14527"/>
        <dbReference type="Rhea" id="RHEA-COMP:17342"/>
        <dbReference type="ChEBI" id="CHEBI:33019"/>
        <dbReference type="ChEBI" id="CHEBI:61557"/>
        <dbReference type="ChEBI" id="CHEBI:140395"/>
        <dbReference type="EC" id="2.7.7.48"/>
    </reaction>
</comment>
<dbReference type="EC" id="2.7.7.48" evidence="1"/>
<dbReference type="PANTHER" id="PTHR23079">
    <property type="entry name" value="RNA-DEPENDENT RNA POLYMERASE"/>
    <property type="match status" value="1"/>
</dbReference>
<dbReference type="InterPro" id="IPR057596">
    <property type="entry name" value="RDRP_core"/>
</dbReference>
<feature type="domain" description="RDRP core" evidence="2">
    <location>
        <begin position="8"/>
        <end position="250"/>
    </location>
</feature>
<keyword evidence="1" id="KW-0696">RNA-directed RNA polymerase</keyword>
<dbReference type="GO" id="GO:0003723">
    <property type="term" value="F:RNA binding"/>
    <property type="evidence" value="ECO:0007669"/>
    <property type="project" value="UniProtKB-KW"/>
</dbReference>
<organism evidence="3">
    <name type="scientific">Emiliania huxleyi</name>
    <name type="common">Coccolithophore</name>
    <name type="synonym">Pontosphaera huxleyi</name>
    <dbReference type="NCBI Taxonomy" id="2903"/>
    <lineage>
        <taxon>Eukaryota</taxon>
        <taxon>Haptista</taxon>
        <taxon>Haptophyta</taxon>
        <taxon>Prymnesiophyceae</taxon>
        <taxon>Isochrysidales</taxon>
        <taxon>Noelaerhabdaceae</taxon>
        <taxon>Emiliania</taxon>
    </lineage>
</organism>
<dbReference type="EMBL" id="HBIR01053939">
    <property type="protein sequence ID" value="CAE0590399.1"/>
    <property type="molecule type" value="Transcribed_RNA"/>
</dbReference>
<gene>
    <name evidence="3" type="ORF">EHUX00137_LOCUS42035</name>
</gene>
<proteinExistence type="inferred from homology"/>
<dbReference type="GO" id="GO:0030422">
    <property type="term" value="P:siRNA processing"/>
    <property type="evidence" value="ECO:0007669"/>
    <property type="project" value="TreeGrafter"/>
</dbReference>
<evidence type="ECO:0000313" key="3">
    <source>
        <dbReference type="EMBL" id="CAE0590399.1"/>
    </source>
</evidence>
<sequence length="252" mass="28174">MAEVRRGPFTFSDGCGTISRDLMLQMFDAPGEMMHSALQIRFGGTKGMVSLDTRLEGRRLRLRPSQIKFASDECSLEVNEVARCLPGHLNREVIMLLSTRGVPDHTLLTFFQREAQRAANTAIEDGERAPHEAALLEHSSPEPGGAAAVAMEALQLPGGPLSEDPHLRAIVLAVRLHRLELLRSKCHLPVENSRLAHGVLDERGVLRENQMFLRERYRIPGTSEYYSRVITGRAFFVRNPCLHAAGLRFVDR</sequence>
<dbReference type="InterPro" id="IPR007855">
    <property type="entry name" value="RDRP"/>
</dbReference>
<dbReference type="PANTHER" id="PTHR23079:SF55">
    <property type="entry name" value="RNA-DIRECTED RNA POLYMERASE"/>
    <property type="match status" value="1"/>
</dbReference>
<evidence type="ECO:0000256" key="1">
    <source>
        <dbReference type="RuleBase" id="RU363098"/>
    </source>
</evidence>
<dbReference type="GO" id="GO:0031380">
    <property type="term" value="C:nuclear RNA-directed RNA polymerase complex"/>
    <property type="evidence" value="ECO:0007669"/>
    <property type="project" value="TreeGrafter"/>
</dbReference>
<protein>
    <recommendedName>
        <fullName evidence="1">RNA-dependent RNA polymerase</fullName>
        <ecNumber evidence="1">2.7.7.48</ecNumber>
    </recommendedName>
</protein>
<reference evidence="3" key="1">
    <citation type="submission" date="2021-01" db="EMBL/GenBank/DDBJ databases">
        <authorList>
            <person name="Corre E."/>
            <person name="Pelletier E."/>
            <person name="Niang G."/>
            <person name="Scheremetjew M."/>
            <person name="Finn R."/>
            <person name="Kale V."/>
            <person name="Holt S."/>
            <person name="Cochrane G."/>
            <person name="Meng A."/>
            <person name="Brown T."/>
            <person name="Cohen L."/>
        </authorList>
    </citation>
    <scope>NUCLEOTIDE SEQUENCE</scope>
    <source>
        <strain evidence="3">379</strain>
    </source>
</reference>
<keyword evidence="1" id="KW-0694">RNA-binding</keyword>
<accession>A0A7S3TPE4</accession>